<dbReference type="InterPro" id="IPR025362">
    <property type="entry name" value="DUF4266"/>
</dbReference>
<dbReference type="OrthoDB" id="5574393at2"/>
<dbReference type="KEGG" id="nwr:E3U44_10110"/>
<dbReference type="AlphaFoldDB" id="A0A4P7C3X8"/>
<accession>A0A4P7C3X8</accession>
<protein>
    <submittedName>
        <fullName evidence="2">DUF4266 domain-containing protein</fullName>
    </submittedName>
</protein>
<dbReference type="Proteomes" id="UP000294325">
    <property type="component" value="Chromosome"/>
</dbReference>
<keyword evidence="3" id="KW-1185">Reference proteome</keyword>
<reference evidence="2 3" key="1">
    <citation type="submission" date="2019-03" db="EMBL/GenBank/DDBJ databases">
        <title>The genome sequence of Nitrosococcus wardiae strain D1FHST reveals the archetypal metabolic capacity of ammonia-oxidizing Gammaproteobacteria.</title>
        <authorList>
            <person name="Wang L."/>
            <person name="Lim C.K."/>
            <person name="Hanson T.E."/>
            <person name="Dang H."/>
            <person name="Klotz M.G."/>
        </authorList>
    </citation>
    <scope>NUCLEOTIDE SEQUENCE [LARGE SCALE GENOMIC DNA]</scope>
    <source>
        <strain evidence="2 3">D1FHS</strain>
    </source>
</reference>
<evidence type="ECO:0000259" key="1">
    <source>
        <dbReference type="Pfam" id="PF14086"/>
    </source>
</evidence>
<dbReference type="Pfam" id="PF14086">
    <property type="entry name" value="DUF4266"/>
    <property type="match status" value="1"/>
</dbReference>
<sequence length="82" mass="8614">MMRSKRITKTKIIKIISTLLLFLAVGLSGCASVAPWERGNLAKPHMALDPHPMQSGLRAHGYNSREAAAGSGSAEGAGCGCY</sequence>
<proteinExistence type="predicted"/>
<organism evidence="2 3">
    <name type="scientific">Nitrosococcus wardiae</name>
    <dbReference type="NCBI Taxonomy" id="1814290"/>
    <lineage>
        <taxon>Bacteria</taxon>
        <taxon>Pseudomonadati</taxon>
        <taxon>Pseudomonadota</taxon>
        <taxon>Gammaproteobacteria</taxon>
        <taxon>Chromatiales</taxon>
        <taxon>Chromatiaceae</taxon>
        <taxon>Nitrosococcus</taxon>
    </lineage>
</organism>
<dbReference type="PROSITE" id="PS51257">
    <property type="entry name" value="PROKAR_LIPOPROTEIN"/>
    <property type="match status" value="1"/>
</dbReference>
<feature type="domain" description="DUF4266" evidence="1">
    <location>
        <begin position="33"/>
        <end position="81"/>
    </location>
</feature>
<name>A0A4P7C3X8_9GAMM</name>
<evidence type="ECO:0000313" key="3">
    <source>
        <dbReference type="Proteomes" id="UP000294325"/>
    </source>
</evidence>
<evidence type="ECO:0000313" key="2">
    <source>
        <dbReference type="EMBL" id="QBQ56529.1"/>
    </source>
</evidence>
<dbReference type="EMBL" id="CP038033">
    <property type="protein sequence ID" value="QBQ56529.1"/>
    <property type="molecule type" value="Genomic_DNA"/>
</dbReference>
<gene>
    <name evidence="2" type="ORF">E3U44_10110</name>
</gene>